<evidence type="ECO:0000256" key="1">
    <source>
        <dbReference type="ARBA" id="ARBA00004651"/>
    </source>
</evidence>
<evidence type="ECO:0000256" key="5">
    <source>
        <dbReference type="ARBA" id="ARBA00022989"/>
    </source>
</evidence>
<dbReference type="GO" id="GO:0015220">
    <property type="term" value="F:choline transmembrane transporter activity"/>
    <property type="evidence" value="ECO:0007669"/>
    <property type="project" value="TreeGrafter"/>
</dbReference>
<dbReference type="GO" id="GO:0005886">
    <property type="term" value="C:plasma membrane"/>
    <property type="evidence" value="ECO:0007669"/>
    <property type="project" value="UniProtKB-SubCell"/>
</dbReference>
<gene>
    <name evidence="10" type="ORF">HT99x_005415</name>
</gene>
<feature type="transmembrane region" description="Helical" evidence="9">
    <location>
        <begin position="27"/>
        <end position="48"/>
    </location>
</feature>
<evidence type="ECO:0000256" key="4">
    <source>
        <dbReference type="ARBA" id="ARBA00022692"/>
    </source>
</evidence>
<evidence type="ECO:0000256" key="9">
    <source>
        <dbReference type="SAM" id="Phobius"/>
    </source>
</evidence>
<dbReference type="Gene3D" id="1.10.3730.20">
    <property type="match status" value="1"/>
</dbReference>
<dbReference type="InterPro" id="IPR000390">
    <property type="entry name" value="Small_drug/metabolite_transptr"/>
</dbReference>
<dbReference type="EMBL" id="LKAJ02000001">
    <property type="protein sequence ID" value="MCS5710859.1"/>
    <property type="molecule type" value="Genomic_DNA"/>
</dbReference>
<keyword evidence="4 8" id="KW-0812">Transmembrane</keyword>
<proteinExistence type="inferred from homology"/>
<keyword evidence="6 9" id="KW-0472">Membrane</keyword>
<evidence type="ECO:0000313" key="11">
    <source>
        <dbReference type="Proteomes" id="UP000051497"/>
    </source>
</evidence>
<accession>A0AAE3HWL3</accession>
<feature type="transmembrane region" description="Helical" evidence="9">
    <location>
        <begin position="60"/>
        <end position="79"/>
    </location>
</feature>
<evidence type="ECO:0000256" key="8">
    <source>
        <dbReference type="RuleBase" id="RU003942"/>
    </source>
</evidence>
<dbReference type="GO" id="GO:1990961">
    <property type="term" value="P:xenobiotic detoxification by transmembrane export across the plasma membrane"/>
    <property type="evidence" value="ECO:0007669"/>
    <property type="project" value="UniProtKB-ARBA"/>
</dbReference>
<reference evidence="10" key="2">
    <citation type="submission" date="2021-06" db="EMBL/GenBank/DDBJ databases">
        <title>Genomic Description and Analysis of Intracellular Bacteria, Candidatus Berkiella cookevillensis and Candidatus Berkiella aquae.</title>
        <authorList>
            <person name="Kidane D.T."/>
            <person name="Mehari Y.T."/>
            <person name="Rice F.C."/>
            <person name="Arivett B.A."/>
            <person name="Farone A.L."/>
            <person name="Berk S.G."/>
            <person name="Farone M.B."/>
        </authorList>
    </citation>
    <scope>NUCLEOTIDE SEQUENCE</scope>
    <source>
        <strain evidence="10">HT99</strain>
    </source>
</reference>
<keyword evidence="3" id="KW-1003">Cell membrane</keyword>
<dbReference type="GO" id="GO:0015297">
    <property type="term" value="F:antiporter activity"/>
    <property type="evidence" value="ECO:0007669"/>
    <property type="project" value="TreeGrafter"/>
</dbReference>
<protein>
    <submittedName>
        <fullName evidence="10">Multidrug efflux SMR transporter</fullName>
    </submittedName>
</protein>
<organism evidence="10 11">
    <name type="scientific">Candidatus Berkiella aquae</name>
    <dbReference type="NCBI Taxonomy" id="295108"/>
    <lineage>
        <taxon>Bacteria</taxon>
        <taxon>Pseudomonadati</taxon>
        <taxon>Pseudomonadota</taxon>
        <taxon>Gammaproteobacteria</taxon>
        <taxon>Candidatus Berkiellales</taxon>
        <taxon>Candidatus Berkiellaceae</taxon>
        <taxon>Candidatus Berkiella</taxon>
    </lineage>
</organism>
<comment type="subcellular location">
    <subcellularLocation>
        <location evidence="1 8">Cell membrane</location>
        <topology evidence="1 8">Multi-pass membrane protein</topology>
    </subcellularLocation>
</comment>
<reference evidence="10" key="1">
    <citation type="journal article" date="2016" name="Genome Announc.">
        <title>Draft Genome Sequences of Two Novel Amoeba-Resistant Intranuclear Bacteria, 'Candidatus Berkiella cookevillensis' and 'Candidatus Berkiella aquae'.</title>
        <authorList>
            <person name="Mehari Y.T."/>
            <person name="Arivett B.A."/>
            <person name="Farone A.L."/>
            <person name="Gunderson J.H."/>
            <person name="Farone M.B."/>
        </authorList>
    </citation>
    <scope>NUCLEOTIDE SEQUENCE</scope>
    <source>
        <strain evidence="10">HT99</strain>
    </source>
</reference>
<evidence type="ECO:0000256" key="7">
    <source>
        <dbReference type="ARBA" id="ARBA00038032"/>
    </source>
</evidence>
<dbReference type="InterPro" id="IPR045324">
    <property type="entry name" value="Small_multidrug_res"/>
</dbReference>
<keyword evidence="11" id="KW-1185">Reference proteome</keyword>
<keyword evidence="5 9" id="KW-1133">Transmembrane helix</keyword>
<evidence type="ECO:0000256" key="2">
    <source>
        <dbReference type="ARBA" id="ARBA00022448"/>
    </source>
</evidence>
<dbReference type="Pfam" id="PF00893">
    <property type="entry name" value="Multi_Drug_Res"/>
    <property type="match status" value="1"/>
</dbReference>
<dbReference type="GO" id="GO:0031460">
    <property type="term" value="P:glycine betaine transport"/>
    <property type="evidence" value="ECO:0007669"/>
    <property type="project" value="TreeGrafter"/>
</dbReference>
<evidence type="ECO:0000256" key="6">
    <source>
        <dbReference type="ARBA" id="ARBA00023136"/>
    </source>
</evidence>
<dbReference type="GO" id="GO:0015199">
    <property type="term" value="F:amino-acid betaine transmembrane transporter activity"/>
    <property type="evidence" value="ECO:0007669"/>
    <property type="project" value="TreeGrafter"/>
</dbReference>
<evidence type="ECO:0000313" key="10">
    <source>
        <dbReference type="EMBL" id="MCS5710859.1"/>
    </source>
</evidence>
<dbReference type="InterPro" id="IPR037185">
    <property type="entry name" value="EmrE-like"/>
</dbReference>
<dbReference type="AlphaFoldDB" id="A0AAE3HWL3"/>
<evidence type="ECO:0000256" key="3">
    <source>
        <dbReference type="ARBA" id="ARBA00022475"/>
    </source>
</evidence>
<dbReference type="Proteomes" id="UP000051497">
    <property type="component" value="Unassembled WGS sequence"/>
</dbReference>
<dbReference type="SUPFAM" id="SSF103481">
    <property type="entry name" value="Multidrug resistance efflux transporter EmrE"/>
    <property type="match status" value="1"/>
</dbReference>
<comment type="caution">
    <text evidence="10">The sequence shown here is derived from an EMBL/GenBank/DDBJ whole genome shotgun (WGS) entry which is preliminary data.</text>
</comment>
<feature type="transmembrane region" description="Helical" evidence="9">
    <location>
        <begin position="85"/>
        <end position="104"/>
    </location>
</feature>
<dbReference type="RefSeq" id="WP_102134637.1">
    <property type="nucleotide sequence ID" value="NZ_LKAJ02000001.1"/>
</dbReference>
<keyword evidence="2" id="KW-0813">Transport</keyword>
<sequence>MVSYLYLALAIIAEVIATSSLKACAEFTILLPSVLVVLGYCFAFYFLMLSLRTIPVGVAYAIWSGVGIVIVTLISYFLYRQILDIPAMVGIGFIIVGVVIIQVLSRVTAHS</sequence>
<comment type="similarity">
    <text evidence="7 8">Belongs to the drug/metabolite transporter (DMT) superfamily. Small multidrug resistance (SMR) (TC 2.A.7.1) family.</text>
</comment>
<dbReference type="PANTHER" id="PTHR30561:SF1">
    <property type="entry name" value="MULTIDRUG TRANSPORTER EMRE"/>
    <property type="match status" value="1"/>
</dbReference>
<dbReference type="FunFam" id="1.10.3730.20:FF:000001">
    <property type="entry name" value="Quaternary ammonium compound resistance transporter SugE"/>
    <property type="match status" value="1"/>
</dbReference>
<name>A0AAE3HWL3_9GAMM</name>
<dbReference type="PANTHER" id="PTHR30561">
    <property type="entry name" value="SMR FAMILY PROTON-DEPENDENT DRUG EFFLUX TRANSPORTER SUGE"/>
    <property type="match status" value="1"/>
</dbReference>